<evidence type="ECO:0000313" key="2">
    <source>
        <dbReference type="Proteomes" id="UP000001307"/>
    </source>
</evidence>
<dbReference type="EMBL" id="FN653680">
    <property type="protein sequence ID" value="CBY15816.1"/>
    <property type="molecule type" value="Genomic_DNA"/>
</dbReference>
<dbReference type="Proteomes" id="UP000001307">
    <property type="component" value="Unassembled WGS sequence"/>
</dbReference>
<name>E4Y1S2_OIKDI</name>
<protein>
    <submittedName>
        <fullName evidence="1">Uncharacterized protein</fullName>
    </submittedName>
</protein>
<keyword evidence="2" id="KW-1185">Reference proteome</keyword>
<dbReference type="InParanoid" id="E4Y1S2"/>
<reference evidence="1" key="1">
    <citation type="journal article" date="2010" name="Science">
        <title>Plasticity of animal genome architecture unmasked by rapid evolution of a pelagic tunicate.</title>
        <authorList>
            <person name="Denoeud F."/>
            <person name="Henriet S."/>
            <person name="Mungpakdee S."/>
            <person name="Aury J.M."/>
            <person name="Da Silva C."/>
            <person name="Brinkmann H."/>
            <person name="Mikhaleva J."/>
            <person name="Olsen L.C."/>
            <person name="Jubin C."/>
            <person name="Canestro C."/>
            <person name="Bouquet J.M."/>
            <person name="Danks G."/>
            <person name="Poulain J."/>
            <person name="Campsteijn C."/>
            <person name="Adamski M."/>
            <person name="Cross I."/>
            <person name="Yadetie F."/>
            <person name="Muffato M."/>
            <person name="Louis A."/>
            <person name="Butcher S."/>
            <person name="Tsagkogeorga G."/>
            <person name="Konrad A."/>
            <person name="Singh S."/>
            <person name="Jensen M.F."/>
            <person name="Cong E.H."/>
            <person name="Eikeseth-Otteraa H."/>
            <person name="Noel B."/>
            <person name="Anthouard V."/>
            <person name="Porcel B.M."/>
            <person name="Kachouri-Lafond R."/>
            <person name="Nishino A."/>
            <person name="Ugolini M."/>
            <person name="Chourrout P."/>
            <person name="Nishida H."/>
            <person name="Aasland R."/>
            <person name="Huzurbazar S."/>
            <person name="Westhof E."/>
            <person name="Delsuc F."/>
            <person name="Lehrach H."/>
            <person name="Reinhardt R."/>
            <person name="Weissenbach J."/>
            <person name="Roy S.W."/>
            <person name="Artiguenave F."/>
            <person name="Postlethwait J.H."/>
            <person name="Manak J.R."/>
            <person name="Thompson E.M."/>
            <person name="Jaillon O."/>
            <person name="Du Pasquier L."/>
            <person name="Boudinot P."/>
            <person name="Liberles D.A."/>
            <person name="Volff J.N."/>
            <person name="Philippe H."/>
            <person name="Lenhard B."/>
            <person name="Roest Crollius H."/>
            <person name="Wincker P."/>
            <person name="Chourrout D."/>
        </authorList>
    </citation>
    <scope>NUCLEOTIDE SEQUENCE [LARGE SCALE GENOMIC DNA]</scope>
</reference>
<sequence>TRASKQLRKLGRVR</sequence>
<feature type="non-terminal residue" evidence="1">
    <location>
        <position position="1"/>
    </location>
</feature>
<evidence type="ECO:0000313" key="1">
    <source>
        <dbReference type="EMBL" id="CBY15816.1"/>
    </source>
</evidence>
<organism evidence="1">
    <name type="scientific">Oikopleura dioica</name>
    <name type="common">Tunicate</name>
    <dbReference type="NCBI Taxonomy" id="34765"/>
    <lineage>
        <taxon>Eukaryota</taxon>
        <taxon>Metazoa</taxon>
        <taxon>Chordata</taxon>
        <taxon>Tunicata</taxon>
        <taxon>Appendicularia</taxon>
        <taxon>Copelata</taxon>
        <taxon>Oikopleuridae</taxon>
        <taxon>Oikopleura</taxon>
    </lineage>
</organism>
<gene>
    <name evidence="1" type="ORF">GSOID_T00014136001</name>
</gene>
<accession>E4Y1S2</accession>
<proteinExistence type="predicted"/>